<dbReference type="EMBL" id="GBRH01168187">
    <property type="protein sequence ID" value="JAE29709.1"/>
    <property type="molecule type" value="Transcribed_RNA"/>
</dbReference>
<organism evidence="1">
    <name type="scientific">Arundo donax</name>
    <name type="common">Giant reed</name>
    <name type="synonym">Donax arundinaceus</name>
    <dbReference type="NCBI Taxonomy" id="35708"/>
    <lineage>
        <taxon>Eukaryota</taxon>
        <taxon>Viridiplantae</taxon>
        <taxon>Streptophyta</taxon>
        <taxon>Embryophyta</taxon>
        <taxon>Tracheophyta</taxon>
        <taxon>Spermatophyta</taxon>
        <taxon>Magnoliopsida</taxon>
        <taxon>Liliopsida</taxon>
        <taxon>Poales</taxon>
        <taxon>Poaceae</taxon>
        <taxon>PACMAD clade</taxon>
        <taxon>Arundinoideae</taxon>
        <taxon>Arundineae</taxon>
        <taxon>Arundo</taxon>
    </lineage>
</organism>
<reference evidence="1" key="1">
    <citation type="submission" date="2014-09" db="EMBL/GenBank/DDBJ databases">
        <authorList>
            <person name="Magalhaes I.L.F."/>
            <person name="Oliveira U."/>
            <person name="Santos F.R."/>
            <person name="Vidigal T.H.D.A."/>
            <person name="Brescovit A.D."/>
            <person name="Santos A.J."/>
        </authorList>
    </citation>
    <scope>NUCLEOTIDE SEQUENCE</scope>
    <source>
        <tissue evidence="1">Shoot tissue taken approximately 20 cm above the soil surface</tissue>
    </source>
</reference>
<proteinExistence type="predicted"/>
<evidence type="ECO:0000313" key="1">
    <source>
        <dbReference type="EMBL" id="JAE29709.1"/>
    </source>
</evidence>
<protein>
    <submittedName>
        <fullName evidence="1">Uncharacterized protein</fullName>
    </submittedName>
</protein>
<name>A0A0A9H1N3_ARUDO</name>
<accession>A0A0A9H1N3</accession>
<reference evidence="1" key="2">
    <citation type="journal article" date="2015" name="Data Brief">
        <title>Shoot transcriptome of the giant reed, Arundo donax.</title>
        <authorList>
            <person name="Barrero R.A."/>
            <person name="Guerrero F.D."/>
            <person name="Moolhuijzen P."/>
            <person name="Goolsby J.A."/>
            <person name="Tidwell J."/>
            <person name="Bellgard S.E."/>
            <person name="Bellgard M.I."/>
        </authorList>
    </citation>
    <scope>NUCLEOTIDE SEQUENCE</scope>
    <source>
        <tissue evidence="1">Shoot tissue taken approximately 20 cm above the soil surface</tissue>
    </source>
</reference>
<dbReference type="AlphaFoldDB" id="A0A0A9H1N3"/>
<sequence length="40" mass="4706">MPLRITTRLFSWLFGFFSIFHLCIGLPDCCTKPQKIIITF</sequence>